<proteinExistence type="predicted"/>
<sequence>MFEVNRGLLNDLCRLAVDNLLFAAGKRGRDIAIFYAIHTYGRRLNWHPHVHVSVTCGGINEHRKWKKISFRKDAMRARWMWNIRQLLLSIWSEGVAIPPSLPHIST</sequence>
<dbReference type="InterPro" id="IPR007069">
    <property type="entry name" value="Transposase_32"/>
</dbReference>
<dbReference type="GO" id="GO:0003677">
    <property type="term" value="F:DNA binding"/>
    <property type="evidence" value="ECO:0007669"/>
    <property type="project" value="InterPro"/>
</dbReference>
<protein>
    <submittedName>
        <fullName evidence="2">Transposase</fullName>
    </submittedName>
</protein>
<evidence type="ECO:0000313" key="3">
    <source>
        <dbReference type="Proteomes" id="UP000033924"/>
    </source>
</evidence>
<accession>A0A0M2KEU9</accession>
<evidence type="ECO:0000259" key="1">
    <source>
        <dbReference type="Pfam" id="PF04986"/>
    </source>
</evidence>
<dbReference type="GO" id="GO:0004803">
    <property type="term" value="F:transposase activity"/>
    <property type="evidence" value="ECO:0007669"/>
    <property type="project" value="InterPro"/>
</dbReference>
<dbReference type="PATRIC" id="fig|65700.7.peg.4902"/>
<name>A0A0M2KEU9_9GAMM</name>
<dbReference type="STRING" id="65700.SY86_19660"/>
<evidence type="ECO:0000313" key="2">
    <source>
        <dbReference type="EMBL" id="KKF37920.1"/>
    </source>
</evidence>
<dbReference type="Proteomes" id="UP000033924">
    <property type="component" value="Unassembled WGS sequence"/>
</dbReference>
<comment type="caution">
    <text evidence="2">The sequence shown here is derived from an EMBL/GenBank/DDBJ whole genome shotgun (WGS) entry which is preliminary data.</text>
</comment>
<dbReference type="EMBL" id="JXNU01000003">
    <property type="protein sequence ID" value="KKF37920.1"/>
    <property type="molecule type" value="Genomic_DNA"/>
</dbReference>
<organism evidence="2 3">
    <name type="scientific">Erwinia tracheiphila</name>
    <dbReference type="NCBI Taxonomy" id="65700"/>
    <lineage>
        <taxon>Bacteria</taxon>
        <taxon>Pseudomonadati</taxon>
        <taxon>Pseudomonadota</taxon>
        <taxon>Gammaproteobacteria</taxon>
        <taxon>Enterobacterales</taxon>
        <taxon>Erwiniaceae</taxon>
        <taxon>Erwinia</taxon>
    </lineage>
</organism>
<dbReference type="GO" id="GO:0006313">
    <property type="term" value="P:DNA transposition"/>
    <property type="evidence" value="ECO:0007669"/>
    <property type="project" value="InterPro"/>
</dbReference>
<dbReference type="AlphaFoldDB" id="A0A0M2KEU9"/>
<keyword evidence="3" id="KW-1185">Reference proteome</keyword>
<feature type="domain" description="Transposase IS801/IS1294" evidence="1">
    <location>
        <begin position="33"/>
        <end position="94"/>
    </location>
</feature>
<gene>
    <name evidence="2" type="ORF">SY86_19660</name>
</gene>
<reference evidence="2 3" key="1">
    <citation type="submission" date="2015-01" db="EMBL/GenBank/DDBJ databases">
        <title>Erwinia tracheiphila.</title>
        <authorList>
            <person name="Shapiro L.R."/>
        </authorList>
    </citation>
    <scope>NUCLEOTIDE SEQUENCE [LARGE SCALE GENOMIC DNA]</scope>
    <source>
        <strain evidence="2 3">BuffGH</strain>
    </source>
</reference>
<dbReference type="Pfam" id="PF04986">
    <property type="entry name" value="Y2_Tnp"/>
    <property type="match status" value="1"/>
</dbReference>